<feature type="compositionally biased region" description="Pro residues" evidence="1">
    <location>
        <begin position="169"/>
        <end position="179"/>
    </location>
</feature>
<gene>
    <name evidence="3" type="ORF">R5R35_003996</name>
</gene>
<organism evidence="3 4">
    <name type="scientific">Gryllus longicercus</name>
    <dbReference type="NCBI Taxonomy" id="2509291"/>
    <lineage>
        <taxon>Eukaryota</taxon>
        <taxon>Metazoa</taxon>
        <taxon>Ecdysozoa</taxon>
        <taxon>Arthropoda</taxon>
        <taxon>Hexapoda</taxon>
        <taxon>Insecta</taxon>
        <taxon>Pterygota</taxon>
        <taxon>Neoptera</taxon>
        <taxon>Polyneoptera</taxon>
        <taxon>Orthoptera</taxon>
        <taxon>Ensifera</taxon>
        <taxon>Gryllidea</taxon>
        <taxon>Grylloidea</taxon>
        <taxon>Gryllidae</taxon>
        <taxon>Gryllinae</taxon>
        <taxon>Gryllus</taxon>
    </lineage>
</organism>
<evidence type="ECO:0000313" key="4">
    <source>
        <dbReference type="Proteomes" id="UP001378592"/>
    </source>
</evidence>
<dbReference type="EMBL" id="JAZDUA010000417">
    <property type="protein sequence ID" value="KAK7792866.1"/>
    <property type="molecule type" value="Genomic_DNA"/>
</dbReference>
<dbReference type="PANTHER" id="PTHR13147:SF5">
    <property type="entry name" value="FOUR-JOINTED BOX PROTEIN 1"/>
    <property type="match status" value="1"/>
</dbReference>
<dbReference type="Proteomes" id="UP001378592">
    <property type="component" value="Unassembled WGS sequence"/>
</dbReference>
<comment type="caution">
    <text evidence="3">The sequence shown here is derived from an EMBL/GenBank/DDBJ whole genome shotgun (WGS) entry which is preliminary data.</text>
</comment>
<feature type="transmembrane region" description="Helical" evidence="2">
    <location>
        <begin position="110"/>
        <end position="133"/>
    </location>
</feature>
<name>A0AAN9VDE5_9ORTH</name>
<protein>
    <recommendedName>
        <fullName evidence="5">Four-jointed box protein 1</fullName>
    </recommendedName>
</protein>
<keyword evidence="2" id="KW-0812">Transmembrane</keyword>
<evidence type="ECO:0000313" key="3">
    <source>
        <dbReference type="EMBL" id="KAK7792866.1"/>
    </source>
</evidence>
<reference evidence="3 4" key="1">
    <citation type="submission" date="2024-03" db="EMBL/GenBank/DDBJ databases">
        <title>The genome assembly and annotation of the cricket Gryllus longicercus Weissman &amp; Gray.</title>
        <authorList>
            <person name="Szrajer S."/>
            <person name="Gray D."/>
            <person name="Ylla G."/>
        </authorList>
    </citation>
    <scope>NUCLEOTIDE SEQUENCE [LARGE SCALE GENOMIC DNA]</scope>
    <source>
        <strain evidence="3">DAG 2021-001</strain>
        <tissue evidence="3">Whole body minus gut</tissue>
    </source>
</reference>
<dbReference type="InterPro" id="IPR024868">
    <property type="entry name" value="FJX1/FJ"/>
</dbReference>
<sequence>MFESLALPVRANACDRLAPRATATAATTAVAAAAGVNSTLCEDTNRKRRRLHKAHHLVMSIMLSSWGHHASAGSRPGSGGVGGSAGAGAGVGACGVTVGPAGAASPYRTLCLLTAGLAFALGLVVGVMIPLYVLPRGAAAKTPAPAWRYLNASLLRQSARNLSAGAPAPAQPPAPPTPPHRNGSVGAPRPPVVADFPSVSFVAQAAAAAATPVLVLRHDPHASPAAAGRDAAAAAAAALDVESEGGVVRGGVYWGRRVEEALPAGFSDAEADTWRRFTRRTPVVKVEEGCGRMQNRLLTFEDGTRSCCRYRQNTDQIQGEVFSFYLGRLLGLRNLAPSALALVRPREPLWSRVRPQLSLAQWGEERAVVLTRFVPALEPAHIPSSLRTSARRLHPPDVGERPADELVELAQWSDLIVFDYLTANLDRVVNNLYNLQWNPAMMDAPAHNLAREPGSGLLVFFDNESGLLHGYRLLDKYEHYHGVLLEALCVFRKSTADAVRRLHAAGDVGERLQRLFADADPELRDALPSLPDKSVKILNERLARVHERIGQCERQYRPVHTAVHGA</sequence>
<keyword evidence="2" id="KW-1133">Transmembrane helix</keyword>
<keyword evidence="4" id="KW-1185">Reference proteome</keyword>
<dbReference type="GO" id="GO:0007267">
    <property type="term" value="P:cell-cell signaling"/>
    <property type="evidence" value="ECO:0007669"/>
    <property type="project" value="TreeGrafter"/>
</dbReference>
<feature type="region of interest" description="Disordered" evidence="1">
    <location>
        <begin position="162"/>
        <end position="189"/>
    </location>
</feature>
<evidence type="ECO:0008006" key="5">
    <source>
        <dbReference type="Google" id="ProtNLM"/>
    </source>
</evidence>
<evidence type="ECO:0000256" key="2">
    <source>
        <dbReference type="SAM" id="Phobius"/>
    </source>
</evidence>
<dbReference type="PANTHER" id="PTHR13147">
    <property type="entry name" value="FOUR-JOINTED BOX PROTEIN 1"/>
    <property type="match status" value="1"/>
</dbReference>
<dbReference type="PRINTS" id="PR02072">
    <property type="entry name" value="4JOINTEDBOX1"/>
</dbReference>
<proteinExistence type="predicted"/>
<accession>A0AAN9VDE5</accession>
<keyword evidence="2" id="KW-0472">Membrane</keyword>
<dbReference type="GO" id="GO:0005615">
    <property type="term" value="C:extracellular space"/>
    <property type="evidence" value="ECO:0007669"/>
    <property type="project" value="TreeGrafter"/>
</dbReference>
<dbReference type="AlphaFoldDB" id="A0AAN9VDE5"/>
<evidence type="ECO:0000256" key="1">
    <source>
        <dbReference type="SAM" id="MobiDB-lite"/>
    </source>
</evidence>